<keyword evidence="3" id="KW-1003">Cell membrane</keyword>
<feature type="transmembrane region" description="Helical" evidence="7">
    <location>
        <begin position="250"/>
        <end position="271"/>
    </location>
</feature>
<dbReference type="EMBL" id="JAWCUD010000009">
    <property type="protein sequence ID" value="MDU0204214.1"/>
    <property type="molecule type" value="Genomic_DNA"/>
</dbReference>
<proteinExistence type="inferred from homology"/>
<dbReference type="InterPro" id="IPR002656">
    <property type="entry name" value="Acyl_transf_3_dom"/>
</dbReference>
<dbReference type="RefSeq" id="WP_315954237.1">
    <property type="nucleotide sequence ID" value="NZ_JAWCUD010000009.1"/>
</dbReference>
<dbReference type="EC" id="2.3.1.-" evidence="9"/>
<feature type="domain" description="Acyltransferase 3" evidence="8">
    <location>
        <begin position="8"/>
        <end position="337"/>
    </location>
</feature>
<feature type="transmembrane region" description="Helical" evidence="7">
    <location>
        <begin position="49"/>
        <end position="70"/>
    </location>
</feature>
<feature type="transmembrane region" description="Helical" evidence="7">
    <location>
        <begin position="189"/>
        <end position="213"/>
    </location>
</feature>
<feature type="transmembrane region" description="Helical" evidence="7">
    <location>
        <begin position="283"/>
        <end position="304"/>
    </location>
</feature>
<reference evidence="9 10" key="1">
    <citation type="submission" date="2023-10" db="EMBL/GenBank/DDBJ databases">
        <title>Paenibacillus strain PFR10 Genome sequencing and assembly.</title>
        <authorList>
            <person name="Kim I."/>
        </authorList>
    </citation>
    <scope>NUCLEOTIDE SEQUENCE [LARGE SCALE GENOMIC DNA]</scope>
    <source>
        <strain evidence="9 10">PFR10</strain>
    </source>
</reference>
<evidence type="ECO:0000256" key="2">
    <source>
        <dbReference type="ARBA" id="ARBA00007400"/>
    </source>
</evidence>
<feature type="transmembrane region" description="Helical" evidence="7">
    <location>
        <begin position="161"/>
        <end position="177"/>
    </location>
</feature>
<comment type="subcellular location">
    <subcellularLocation>
        <location evidence="1">Cell membrane</location>
        <topology evidence="1">Multi-pass membrane protein</topology>
    </subcellularLocation>
</comment>
<comment type="similarity">
    <text evidence="2">Belongs to the acyltransferase 3 family.</text>
</comment>
<organism evidence="9 10">
    <name type="scientific">Paenibacillus violae</name>
    <dbReference type="NCBI Taxonomy" id="3077234"/>
    <lineage>
        <taxon>Bacteria</taxon>
        <taxon>Bacillati</taxon>
        <taxon>Bacillota</taxon>
        <taxon>Bacilli</taxon>
        <taxon>Bacillales</taxon>
        <taxon>Paenibacillaceae</taxon>
        <taxon>Paenibacillus</taxon>
    </lineage>
</organism>
<feature type="transmembrane region" description="Helical" evidence="7">
    <location>
        <begin position="12"/>
        <end position="37"/>
    </location>
</feature>
<keyword evidence="9" id="KW-0808">Transferase</keyword>
<dbReference type="Pfam" id="PF01757">
    <property type="entry name" value="Acyl_transf_3"/>
    <property type="match status" value="1"/>
</dbReference>
<name>A0ABU3RIW0_9BACL</name>
<accession>A0ABU3RIW0</accession>
<feature type="transmembrane region" description="Helical" evidence="7">
    <location>
        <begin position="90"/>
        <end position="120"/>
    </location>
</feature>
<gene>
    <name evidence="9" type="ORF">RQP52_24305</name>
</gene>
<dbReference type="GO" id="GO:0016746">
    <property type="term" value="F:acyltransferase activity"/>
    <property type="evidence" value="ECO:0007669"/>
    <property type="project" value="UniProtKB-KW"/>
</dbReference>
<feature type="transmembrane region" description="Helical" evidence="7">
    <location>
        <begin position="316"/>
        <end position="337"/>
    </location>
</feature>
<evidence type="ECO:0000313" key="10">
    <source>
        <dbReference type="Proteomes" id="UP001260980"/>
    </source>
</evidence>
<keyword evidence="5 7" id="KW-1133">Transmembrane helix</keyword>
<feature type="transmembrane region" description="Helical" evidence="7">
    <location>
        <begin position="220"/>
        <end position="238"/>
    </location>
</feature>
<evidence type="ECO:0000256" key="3">
    <source>
        <dbReference type="ARBA" id="ARBA00022475"/>
    </source>
</evidence>
<evidence type="ECO:0000256" key="5">
    <source>
        <dbReference type="ARBA" id="ARBA00022989"/>
    </source>
</evidence>
<evidence type="ECO:0000256" key="4">
    <source>
        <dbReference type="ARBA" id="ARBA00022692"/>
    </source>
</evidence>
<dbReference type="PANTHER" id="PTHR40074">
    <property type="entry name" value="O-ACETYLTRANSFERASE WECH"/>
    <property type="match status" value="1"/>
</dbReference>
<evidence type="ECO:0000313" key="9">
    <source>
        <dbReference type="EMBL" id="MDU0204214.1"/>
    </source>
</evidence>
<keyword evidence="10" id="KW-1185">Reference proteome</keyword>
<sequence length="348" mass="39495">MPSRPKLPEIDLIRAIAIIAVVLIHSTSGATLLPIGSGSQTIFFILNKASLFTVPLFIWISGVVLFYTYYDRWGPGMSRVFWTKRLQRILIPYVLWSLFYYLFNQFMFHGTVGFDIIYFIKLLISGNASYHLYYMVIIVQFYLLFPLLITVVRRFSWVRRALIPIGIVIQAGAYVIHHEVQPLPEYASLFVSYSGVFTFGAFVGIHYSAIAAWSERYRHLTGSIMCLAGATFVGMLLLHQYGRASFGNSWFEMALLVYCMAVPLWAVQWSLRRLADSPRLSAALTELGAASFGIYLVHPALLTLWGRLTPIQDQLWLYDLHTIASILIGALCSWLLVRMYAAMKKGSA</sequence>
<comment type="caution">
    <text evidence="9">The sequence shown here is derived from an EMBL/GenBank/DDBJ whole genome shotgun (WGS) entry which is preliminary data.</text>
</comment>
<evidence type="ECO:0000256" key="7">
    <source>
        <dbReference type="SAM" id="Phobius"/>
    </source>
</evidence>
<keyword evidence="9" id="KW-0012">Acyltransferase</keyword>
<dbReference type="Proteomes" id="UP001260980">
    <property type="component" value="Unassembled WGS sequence"/>
</dbReference>
<feature type="transmembrane region" description="Helical" evidence="7">
    <location>
        <begin position="132"/>
        <end position="149"/>
    </location>
</feature>
<dbReference type="PANTHER" id="PTHR40074:SF2">
    <property type="entry name" value="O-ACETYLTRANSFERASE WECH"/>
    <property type="match status" value="1"/>
</dbReference>
<protein>
    <submittedName>
        <fullName evidence="9">Acyltransferase</fullName>
        <ecNumber evidence="9">2.3.1.-</ecNumber>
    </submittedName>
</protein>
<keyword evidence="4 7" id="KW-0812">Transmembrane</keyword>
<evidence type="ECO:0000256" key="1">
    <source>
        <dbReference type="ARBA" id="ARBA00004651"/>
    </source>
</evidence>
<evidence type="ECO:0000256" key="6">
    <source>
        <dbReference type="ARBA" id="ARBA00023136"/>
    </source>
</evidence>
<evidence type="ECO:0000259" key="8">
    <source>
        <dbReference type="Pfam" id="PF01757"/>
    </source>
</evidence>
<keyword evidence="6 7" id="KW-0472">Membrane</keyword>